<evidence type="ECO:0000313" key="1">
    <source>
        <dbReference type="EMBL" id="MEC0232667.1"/>
    </source>
</evidence>
<accession>A0ABU6GEQ5</accession>
<gene>
    <name evidence="1" type="ORF">P4I72_36765</name>
</gene>
<evidence type="ECO:0008006" key="3">
    <source>
        <dbReference type="Google" id="ProtNLM"/>
    </source>
</evidence>
<dbReference type="RefSeq" id="WP_326076877.1">
    <property type="nucleotide sequence ID" value="NZ_JARLKY010000148.1"/>
</dbReference>
<name>A0ABU6GEQ5_9BACL</name>
<proteinExistence type="predicted"/>
<reference evidence="1 2" key="1">
    <citation type="submission" date="2023-03" db="EMBL/GenBank/DDBJ databases">
        <title>Bacillus Genome Sequencing.</title>
        <authorList>
            <person name="Dunlap C."/>
        </authorList>
    </citation>
    <scope>NUCLEOTIDE SEQUENCE [LARGE SCALE GENOMIC DNA]</scope>
    <source>
        <strain evidence="1 2">BD-533</strain>
    </source>
</reference>
<sequence>MLRKRFIFILILLVILIGAPMFIIWQVKPTEALNLDYKEISIPSKIAEIVKSRKLEVQLTEQDINDLVKKQLAEHQVLPHDFRLEGAKLTLNGSNLEADLNLRWHDKLPISAKMMFTLAYHSPNMSIQHVSTSVKGTKIPSEWLHLDPIVFSIEDHLPLLIGVKNVVFEEKAVVVQLKALR</sequence>
<keyword evidence="2" id="KW-1185">Reference proteome</keyword>
<organism evidence="1 2">
    <name type="scientific">Paenibacillus alba</name>
    <dbReference type="NCBI Taxonomy" id="1197127"/>
    <lineage>
        <taxon>Bacteria</taxon>
        <taxon>Bacillati</taxon>
        <taxon>Bacillota</taxon>
        <taxon>Bacilli</taxon>
        <taxon>Bacillales</taxon>
        <taxon>Paenibacillaceae</taxon>
        <taxon>Paenibacillus</taxon>
    </lineage>
</organism>
<evidence type="ECO:0000313" key="2">
    <source>
        <dbReference type="Proteomes" id="UP001338137"/>
    </source>
</evidence>
<protein>
    <recommendedName>
        <fullName evidence="3">DUF2140 family protein</fullName>
    </recommendedName>
</protein>
<dbReference type="Proteomes" id="UP001338137">
    <property type="component" value="Unassembled WGS sequence"/>
</dbReference>
<comment type="caution">
    <text evidence="1">The sequence shown here is derived from an EMBL/GenBank/DDBJ whole genome shotgun (WGS) entry which is preliminary data.</text>
</comment>
<dbReference type="EMBL" id="JARLKY010000148">
    <property type="protein sequence ID" value="MEC0232667.1"/>
    <property type="molecule type" value="Genomic_DNA"/>
</dbReference>